<dbReference type="Proteomes" id="UP000193920">
    <property type="component" value="Unassembled WGS sequence"/>
</dbReference>
<dbReference type="GO" id="GO:0043248">
    <property type="term" value="P:proteasome assembly"/>
    <property type="evidence" value="ECO:0007669"/>
    <property type="project" value="TreeGrafter"/>
</dbReference>
<dbReference type="AlphaFoldDB" id="A0A1Y2ANM3"/>
<organism evidence="5 6">
    <name type="scientific">Neocallimastix californiae</name>
    <dbReference type="NCBI Taxonomy" id="1754190"/>
    <lineage>
        <taxon>Eukaryota</taxon>
        <taxon>Fungi</taxon>
        <taxon>Fungi incertae sedis</taxon>
        <taxon>Chytridiomycota</taxon>
        <taxon>Chytridiomycota incertae sedis</taxon>
        <taxon>Neocallimastigomycetes</taxon>
        <taxon>Neocallimastigales</taxon>
        <taxon>Neocallimastigaceae</taxon>
        <taxon>Neocallimastix</taxon>
    </lineage>
</organism>
<gene>
    <name evidence="5" type="ORF">LY90DRAFT_117502</name>
</gene>
<dbReference type="Gene3D" id="3.40.50.10900">
    <property type="entry name" value="PAC-like subunit"/>
    <property type="match status" value="2"/>
</dbReference>
<keyword evidence="6" id="KW-1185">Reference proteome</keyword>
<comment type="function">
    <text evidence="4">Involved in 20S proteasome assembly.</text>
</comment>
<dbReference type="PANTHER" id="PTHR12970">
    <property type="entry name" value="PROTEASOME ASSEMBLY CHAPERONE 2"/>
    <property type="match status" value="1"/>
</dbReference>
<reference evidence="5 6" key="1">
    <citation type="submission" date="2016-08" db="EMBL/GenBank/DDBJ databases">
        <title>A Parts List for Fungal Cellulosomes Revealed by Comparative Genomics.</title>
        <authorList>
            <consortium name="DOE Joint Genome Institute"/>
            <person name="Haitjema C.H."/>
            <person name="Gilmore S.P."/>
            <person name="Henske J.K."/>
            <person name="Solomon K.V."/>
            <person name="De Groot R."/>
            <person name="Kuo A."/>
            <person name="Mondo S.J."/>
            <person name="Salamov A.A."/>
            <person name="Labutti K."/>
            <person name="Zhao Z."/>
            <person name="Chiniquy J."/>
            <person name="Barry K."/>
            <person name="Brewer H.M."/>
            <person name="Purvine S.O."/>
            <person name="Wright A.T."/>
            <person name="Boxma B."/>
            <person name="Van Alen T."/>
            <person name="Hackstein J.H."/>
            <person name="Baker S.E."/>
            <person name="Grigoriev I.V."/>
            <person name="O'Malley M.A."/>
        </authorList>
    </citation>
    <scope>NUCLEOTIDE SEQUENCE [LARGE SCALE GENOMIC DNA]</scope>
    <source>
        <strain evidence="5 6">G1</strain>
    </source>
</reference>
<dbReference type="OrthoDB" id="10260712at2759"/>
<dbReference type="GO" id="GO:0005634">
    <property type="term" value="C:nucleus"/>
    <property type="evidence" value="ECO:0007669"/>
    <property type="project" value="TreeGrafter"/>
</dbReference>
<evidence type="ECO:0000256" key="1">
    <source>
        <dbReference type="ARBA" id="ARBA00019186"/>
    </source>
</evidence>
<dbReference type="PANTHER" id="PTHR12970:SF1">
    <property type="entry name" value="PROTEASOME ASSEMBLY CHAPERONE 2"/>
    <property type="match status" value="1"/>
</dbReference>
<dbReference type="InterPro" id="IPR019151">
    <property type="entry name" value="Proteasome_assmbl_chaperone_2"/>
</dbReference>
<dbReference type="SUPFAM" id="SSF159659">
    <property type="entry name" value="Cgl1923-like"/>
    <property type="match status" value="1"/>
</dbReference>
<evidence type="ECO:0000256" key="2">
    <source>
        <dbReference type="ARBA" id="ARBA00023186"/>
    </source>
</evidence>
<comment type="caution">
    <text evidence="5">The sequence shown here is derived from an EMBL/GenBank/DDBJ whole genome shotgun (WGS) entry which is preliminary data.</text>
</comment>
<protein>
    <recommendedName>
        <fullName evidence="1 4">Proteasome assembly chaperone 2</fullName>
    </recommendedName>
</protein>
<name>A0A1Y2ANM3_9FUNG</name>
<dbReference type="EMBL" id="MCOG01000225">
    <property type="protein sequence ID" value="ORY24159.1"/>
    <property type="molecule type" value="Genomic_DNA"/>
</dbReference>
<dbReference type="InterPro" id="IPR038389">
    <property type="entry name" value="PSMG2_sf"/>
</dbReference>
<comment type="similarity">
    <text evidence="3 4">Belongs to the PSMG2 family.</text>
</comment>
<dbReference type="GO" id="GO:0005829">
    <property type="term" value="C:cytosol"/>
    <property type="evidence" value="ECO:0007669"/>
    <property type="project" value="TreeGrafter"/>
</dbReference>
<proteinExistence type="inferred from homology"/>
<dbReference type="PIRSF" id="PIRSF010044">
    <property type="entry name" value="UCP010044"/>
    <property type="match status" value="1"/>
</dbReference>
<dbReference type="Pfam" id="PF09754">
    <property type="entry name" value="PAC2"/>
    <property type="match status" value="1"/>
</dbReference>
<accession>A0A1Y2ANM3</accession>
<sequence>MLTFIPKSDFNVSNLNNSILILPGLNNIANIGQLTIDLLITSLNLKRVGYFDSPYLLPIIGNDPYGNNSNFLATNIEIYQSEDKTISIIQIRSPVISKHGETMVKDLYEWIKSIKFKYVLLLSGADASRGNDKLLESNRLKIMRTDALKQISDFNQQIETLEWNKIELHPDDLKENNNYDTYTSAIEMDNGFDITPPSENIENNPSPLIPGCGFAYKFYETCHEGQIPLLFMMWFTVEGDNVADAVLLAKEVGNALNKKDVKWIYPQSWKFLFGGLALASLYTS</sequence>
<keyword evidence="2 4" id="KW-0143">Chaperone</keyword>
<evidence type="ECO:0000313" key="5">
    <source>
        <dbReference type="EMBL" id="ORY24159.1"/>
    </source>
</evidence>
<evidence type="ECO:0000256" key="4">
    <source>
        <dbReference type="PIRNR" id="PIRNR010044"/>
    </source>
</evidence>
<dbReference type="InterPro" id="IPR016562">
    <property type="entry name" value="Proteasome_assmbl_chp_2_euk"/>
</dbReference>
<comment type="subunit">
    <text evidence="4">Component of the 20S proteasome chaperone.</text>
</comment>
<evidence type="ECO:0000313" key="6">
    <source>
        <dbReference type="Proteomes" id="UP000193920"/>
    </source>
</evidence>
<evidence type="ECO:0000256" key="3">
    <source>
        <dbReference type="ARBA" id="ARBA00025745"/>
    </source>
</evidence>
<dbReference type="STRING" id="1754190.A0A1Y2ANM3"/>